<dbReference type="InterPro" id="IPR001789">
    <property type="entry name" value="Sig_transdc_resp-reg_receiver"/>
</dbReference>
<feature type="non-terminal residue" evidence="6">
    <location>
        <position position="123"/>
    </location>
</feature>
<dbReference type="SUPFAM" id="SSF52172">
    <property type="entry name" value="CheY-like"/>
    <property type="match status" value="1"/>
</dbReference>
<dbReference type="Gene3D" id="1.10.10.10">
    <property type="entry name" value="Winged helix-like DNA-binding domain superfamily/Winged helix DNA-binding domain"/>
    <property type="match status" value="1"/>
</dbReference>
<keyword evidence="1 3" id="KW-0238">DNA-binding</keyword>
<dbReference type="InterPro" id="IPR036388">
    <property type="entry name" value="WH-like_DNA-bd_sf"/>
</dbReference>
<dbReference type="Gene3D" id="6.10.250.690">
    <property type="match status" value="1"/>
</dbReference>
<feature type="domain" description="OmpR/PhoB-type" evidence="5">
    <location>
        <begin position="56"/>
        <end position="123"/>
    </location>
</feature>
<dbReference type="InterPro" id="IPR016032">
    <property type="entry name" value="Sig_transdc_resp-reg_C-effctor"/>
</dbReference>
<name>A0ABQ5KZS7_9EUKA</name>
<organism evidence="6 7">
    <name type="scientific">Aduncisulcus paluster</name>
    <dbReference type="NCBI Taxonomy" id="2918883"/>
    <lineage>
        <taxon>Eukaryota</taxon>
        <taxon>Metamonada</taxon>
        <taxon>Carpediemonas-like organisms</taxon>
        <taxon>Aduncisulcus</taxon>
    </lineage>
</organism>
<dbReference type="SUPFAM" id="SSF46894">
    <property type="entry name" value="C-terminal effector domain of the bipartite response regulators"/>
    <property type="match status" value="1"/>
</dbReference>
<dbReference type="InterPro" id="IPR011006">
    <property type="entry name" value="CheY-like_superfamily"/>
</dbReference>
<dbReference type="PANTHER" id="PTHR48111:SF2">
    <property type="entry name" value="RESPONSE REGULATOR SAER"/>
    <property type="match status" value="1"/>
</dbReference>
<evidence type="ECO:0000256" key="3">
    <source>
        <dbReference type="PROSITE-ProRule" id="PRU01091"/>
    </source>
</evidence>
<comment type="caution">
    <text evidence="2">Lacks conserved residue(s) required for the propagation of feature annotation.</text>
</comment>
<dbReference type="CDD" id="cd00383">
    <property type="entry name" value="trans_reg_C"/>
    <property type="match status" value="1"/>
</dbReference>
<keyword evidence="7" id="KW-1185">Reference proteome</keyword>
<comment type="caution">
    <text evidence="6">The sequence shown here is derived from an EMBL/GenBank/DDBJ whole genome shotgun (WGS) entry which is preliminary data.</text>
</comment>
<accession>A0ABQ5KZS7</accession>
<reference evidence="6" key="1">
    <citation type="submission" date="2022-03" db="EMBL/GenBank/DDBJ databases">
        <title>Draft genome sequence of Aduncisulcus paluster, a free-living microaerophilic Fornicata.</title>
        <authorList>
            <person name="Yuyama I."/>
            <person name="Kume K."/>
            <person name="Tamura T."/>
            <person name="Inagaki Y."/>
            <person name="Hashimoto T."/>
        </authorList>
    </citation>
    <scope>NUCLEOTIDE SEQUENCE</scope>
    <source>
        <strain evidence="6">NY0171</strain>
    </source>
</reference>
<evidence type="ECO:0000256" key="1">
    <source>
        <dbReference type="ARBA" id="ARBA00023125"/>
    </source>
</evidence>
<sequence length="123" mass="13878">MLSAKSEDIDKIHGLTSGADDYMTKPFSPLELIARIKSQLRRFKILNNTSGANISQTEIAIDGLYINTSTHEVKVDGNDVKLTPREFDILLLLAKNKGVVFSTDKIYETVWEEDPFETRNTVM</sequence>
<proteinExistence type="predicted"/>
<evidence type="ECO:0000256" key="2">
    <source>
        <dbReference type="PROSITE-ProRule" id="PRU00169"/>
    </source>
</evidence>
<gene>
    <name evidence="6" type="ORF">ADUPG1_003869</name>
</gene>
<evidence type="ECO:0000259" key="5">
    <source>
        <dbReference type="PROSITE" id="PS51755"/>
    </source>
</evidence>
<dbReference type="EMBL" id="BQXS01005479">
    <property type="protein sequence ID" value="GKT37931.1"/>
    <property type="molecule type" value="Genomic_DNA"/>
</dbReference>
<dbReference type="InterPro" id="IPR039420">
    <property type="entry name" value="WalR-like"/>
</dbReference>
<feature type="domain" description="Response regulatory" evidence="4">
    <location>
        <begin position="1"/>
        <end position="40"/>
    </location>
</feature>
<dbReference type="PROSITE" id="PS51755">
    <property type="entry name" value="OMPR_PHOB"/>
    <property type="match status" value="1"/>
</dbReference>
<dbReference type="PROSITE" id="PS50110">
    <property type="entry name" value="RESPONSE_REGULATORY"/>
    <property type="match status" value="1"/>
</dbReference>
<evidence type="ECO:0000313" key="7">
    <source>
        <dbReference type="Proteomes" id="UP001057375"/>
    </source>
</evidence>
<feature type="DNA-binding region" description="OmpR/PhoB-type" evidence="3">
    <location>
        <begin position="56"/>
        <end position="123"/>
    </location>
</feature>
<dbReference type="Pfam" id="PF00486">
    <property type="entry name" value="Trans_reg_C"/>
    <property type="match status" value="1"/>
</dbReference>
<evidence type="ECO:0000259" key="4">
    <source>
        <dbReference type="PROSITE" id="PS50110"/>
    </source>
</evidence>
<dbReference type="Proteomes" id="UP001057375">
    <property type="component" value="Unassembled WGS sequence"/>
</dbReference>
<dbReference type="PANTHER" id="PTHR48111">
    <property type="entry name" value="REGULATOR OF RPOS"/>
    <property type="match status" value="1"/>
</dbReference>
<dbReference type="InterPro" id="IPR001867">
    <property type="entry name" value="OmpR/PhoB-type_DNA-bd"/>
</dbReference>
<protein>
    <submittedName>
        <fullName evidence="6">Transcriptional regulatory protein WalR-like protein</fullName>
    </submittedName>
</protein>
<evidence type="ECO:0000313" key="6">
    <source>
        <dbReference type="EMBL" id="GKT37931.1"/>
    </source>
</evidence>